<dbReference type="EC" id="2.2.1.2" evidence="5 10"/>
<dbReference type="PIRSF" id="PIRSF036915">
    <property type="entry name" value="Trnald_Bac_Plnt"/>
    <property type="match status" value="1"/>
</dbReference>
<sequence>MPSRSHPRESHLSIRNPRSELMSESLQSLIDSGTKLYLDSVEPSEIDQNLKWGAVGATSNPAIISGIVKAGGFDDRIDALLSEGHDDEAIAWALTDELVSDAEKKFASIHESTGGNAGWVSFELDPILEDPDQNLSASDIASRYIELGKQWNAGHTNRMIKVPATEAGLLALEELAAAGITLNVTLMFTADQYHAAREAIWKGAQRAAESGVRSLDQFKSVYSIFISRIDVYTQKELPNLSADAQGQVGILNAKRIWKENQEFWADKNLKLEQELIFASTGTKSKDDPAWKYVAALAGSDIQTNPPATNEAVDASGKKFTSEVADMPSQAVQDEIDAALDIKAMHKFLMDEGVDKFVKPQRELLAIISAKREELTKQA</sequence>
<evidence type="ECO:0000313" key="11">
    <source>
        <dbReference type="EMBL" id="EGF25343.1"/>
    </source>
</evidence>
<accession>F2AYA0</accession>
<dbReference type="Gene3D" id="3.20.20.70">
    <property type="entry name" value="Aldolase class I"/>
    <property type="match status" value="1"/>
</dbReference>
<dbReference type="PANTHER" id="PTHR10683:SF31">
    <property type="entry name" value="TRANSALDOLASE"/>
    <property type="match status" value="1"/>
</dbReference>
<keyword evidence="7 10" id="KW-0808">Transferase</keyword>
<proteinExistence type="inferred from homology"/>
<comment type="caution">
    <text evidence="11">The sequence shown here is derived from an EMBL/GenBank/DDBJ whole genome shotgun (WGS) entry which is preliminary data.</text>
</comment>
<protein>
    <recommendedName>
        <fullName evidence="5 10">Transaldolase</fullName>
        <ecNumber evidence="5 10">2.2.1.2</ecNumber>
    </recommendedName>
</protein>
<dbReference type="GO" id="GO:0006098">
    <property type="term" value="P:pentose-phosphate shunt"/>
    <property type="evidence" value="ECO:0007669"/>
    <property type="project" value="UniProtKB-UniRule"/>
</dbReference>
<keyword evidence="9 10" id="KW-0704">Schiff base</keyword>
<evidence type="ECO:0000256" key="10">
    <source>
        <dbReference type="HAMAP-Rule" id="MF_00493"/>
    </source>
</evidence>
<evidence type="ECO:0000256" key="6">
    <source>
        <dbReference type="ARBA" id="ARBA00022490"/>
    </source>
</evidence>
<comment type="catalytic activity">
    <reaction evidence="10">
        <text>D-sedoheptulose 7-phosphate + D-glyceraldehyde 3-phosphate = D-erythrose 4-phosphate + beta-D-fructose 6-phosphate</text>
        <dbReference type="Rhea" id="RHEA:17053"/>
        <dbReference type="ChEBI" id="CHEBI:16897"/>
        <dbReference type="ChEBI" id="CHEBI:57483"/>
        <dbReference type="ChEBI" id="CHEBI:57634"/>
        <dbReference type="ChEBI" id="CHEBI:59776"/>
        <dbReference type="EC" id="2.2.1.2"/>
    </reaction>
</comment>
<dbReference type="RefSeq" id="WP_007328610.1">
    <property type="nucleotide sequence ID" value="NZ_AFAR01000233.1"/>
</dbReference>
<keyword evidence="8 10" id="KW-0570">Pentose shunt</keyword>
<dbReference type="GO" id="GO:0005737">
    <property type="term" value="C:cytoplasm"/>
    <property type="evidence" value="ECO:0007669"/>
    <property type="project" value="UniProtKB-SubCell"/>
</dbReference>
<comment type="pathway">
    <text evidence="3 10">Carbohydrate degradation; pentose phosphate pathway; D-glyceraldehyde 3-phosphate and beta-D-fructose 6-phosphate from D-ribose 5-phosphate and D-xylulose 5-phosphate (non-oxidative stage): step 2/3.</text>
</comment>
<name>F2AYA0_RHOBT</name>
<evidence type="ECO:0000256" key="7">
    <source>
        <dbReference type="ARBA" id="ARBA00022679"/>
    </source>
</evidence>
<dbReference type="PANTHER" id="PTHR10683">
    <property type="entry name" value="TRANSALDOLASE"/>
    <property type="match status" value="1"/>
</dbReference>
<evidence type="ECO:0000256" key="2">
    <source>
        <dbReference type="ARBA" id="ARBA00004496"/>
    </source>
</evidence>
<evidence type="ECO:0000256" key="3">
    <source>
        <dbReference type="ARBA" id="ARBA00004857"/>
    </source>
</evidence>
<dbReference type="UniPathway" id="UPA00115">
    <property type="reaction ID" value="UER00414"/>
</dbReference>
<dbReference type="GO" id="GO:0005975">
    <property type="term" value="P:carbohydrate metabolic process"/>
    <property type="evidence" value="ECO:0007669"/>
    <property type="project" value="InterPro"/>
</dbReference>
<dbReference type="InterPro" id="IPR004732">
    <property type="entry name" value="Transaldolase_2"/>
</dbReference>
<comment type="function">
    <text evidence="1 10">Transaldolase is important for the balance of metabolites in the pentose-phosphate pathway.</text>
</comment>
<dbReference type="SUPFAM" id="SSF51569">
    <property type="entry name" value="Aldolase"/>
    <property type="match status" value="1"/>
</dbReference>
<evidence type="ECO:0000313" key="12">
    <source>
        <dbReference type="Proteomes" id="UP000006222"/>
    </source>
</evidence>
<dbReference type="InterPro" id="IPR013785">
    <property type="entry name" value="Aldolase_TIM"/>
</dbReference>
<evidence type="ECO:0000256" key="8">
    <source>
        <dbReference type="ARBA" id="ARBA00023126"/>
    </source>
</evidence>
<comment type="subcellular location">
    <subcellularLocation>
        <location evidence="2 10">Cytoplasm</location>
    </subcellularLocation>
</comment>
<evidence type="ECO:0000256" key="4">
    <source>
        <dbReference type="ARBA" id="ARBA00008426"/>
    </source>
</evidence>
<evidence type="ECO:0000256" key="5">
    <source>
        <dbReference type="ARBA" id="ARBA00013151"/>
    </source>
</evidence>
<dbReference type="InterPro" id="IPR001585">
    <property type="entry name" value="TAL/FSA"/>
</dbReference>
<evidence type="ECO:0000256" key="1">
    <source>
        <dbReference type="ARBA" id="ARBA00003518"/>
    </source>
</evidence>
<dbReference type="EMBL" id="AFAR01000233">
    <property type="protein sequence ID" value="EGF25343.1"/>
    <property type="molecule type" value="Genomic_DNA"/>
</dbReference>
<evidence type="ECO:0000256" key="9">
    <source>
        <dbReference type="ARBA" id="ARBA00023270"/>
    </source>
</evidence>
<organism evidence="11 12">
    <name type="scientific">Rhodopirellula baltica WH47</name>
    <dbReference type="NCBI Taxonomy" id="991778"/>
    <lineage>
        <taxon>Bacteria</taxon>
        <taxon>Pseudomonadati</taxon>
        <taxon>Planctomycetota</taxon>
        <taxon>Planctomycetia</taxon>
        <taxon>Pirellulales</taxon>
        <taxon>Pirellulaceae</taxon>
        <taxon>Rhodopirellula</taxon>
    </lineage>
</organism>
<feature type="active site" description="Schiff-base intermediate with substrate" evidence="10">
    <location>
        <position position="161"/>
    </location>
</feature>
<dbReference type="GO" id="GO:0004801">
    <property type="term" value="F:transaldolase activity"/>
    <property type="evidence" value="ECO:0007669"/>
    <property type="project" value="UniProtKB-UniRule"/>
</dbReference>
<dbReference type="AlphaFoldDB" id="F2AYA0"/>
<keyword evidence="6 10" id="KW-0963">Cytoplasm</keyword>
<dbReference type="Pfam" id="PF00923">
    <property type="entry name" value="TAL_FSA"/>
    <property type="match status" value="1"/>
</dbReference>
<dbReference type="Proteomes" id="UP000006222">
    <property type="component" value="Unassembled WGS sequence"/>
</dbReference>
<reference evidence="11 12" key="1">
    <citation type="journal article" date="2013" name="Mar. Genomics">
        <title>Expression of sulfatases in Rhodopirellula baltica and the diversity of sulfatases in the genus Rhodopirellula.</title>
        <authorList>
            <person name="Wegner C.E."/>
            <person name="Richter-Heitmann T."/>
            <person name="Klindworth A."/>
            <person name="Klockow C."/>
            <person name="Richter M."/>
            <person name="Achstetter T."/>
            <person name="Glockner F.O."/>
            <person name="Harder J."/>
        </authorList>
    </citation>
    <scope>NUCLEOTIDE SEQUENCE [LARGE SCALE GENOMIC DNA]</scope>
    <source>
        <strain evidence="11 12">WH47</strain>
    </source>
</reference>
<dbReference type="HAMAP" id="MF_00493">
    <property type="entry name" value="Transaldolase_2"/>
    <property type="match status" value="1"/>
</dbReference>
<gene>
    <name evidence="10" type="primary">tal</name>
    <name evidence="11" type="ORF">RBWH47_02401</name>
</gene>
<comment type="similarity">
    <text evidence="4 10">Belongs to the transaldolase family. Type 2 subfamily.</text>
</comment>
<dbReference type="PATRIC" id="fig|991778.3.peg.4982"/>